<accession>A0A6N4TNC6</accession>
<dbReference type="EMBL" id="AP019696">
    <property type="protein sequence ID" value="BBK24061.1"/>
    <property type="molecule type" value="Genomic_DNA"/>
</dbReference>
<dbReference type="Pfam" id="PF19807">
    <property type="entry name" value="DUF6290"/>
    <property type="match status" value="1"/>
</dbReference>
<sequence>MNENIIEIDFTDEEQKKIEDYAGKHGLTVEETIKNALFEKIKQQGLSFVEWKEKYHKGWYLNTREQDENLFEEYLDYLKENKLNYNEVN</sequence>
<keyword evidence="1" id="KW-0614">Plasmid</keyword>
<evidence type="ECO:0000313" key="2">
    <source>
        <dbReference type="Proteomes" id="UP000464754"/>
    </source>
</evidence>
<protein>
    <submittedName>
        <fullName evidence="1">Uncharacterized protein</fullName>
    </submittedName>
</protein>
<reference evidence="2" key="1">
    <citation type="submission" date="2019-05" db="EMBL/GenBank/DDBJ databases">
        <title>Complete genome sequencing of Absiella argi strain JCM 30884.</title>
        <authorList>
            <person name="Sakamoto M."/>
            <person name="Murakami T."/>
            <person name="Mori H."/>
        </authorList>
    </citation>
    <scope>NUCLEOTIDE SEQUENCE [LARGE SCALE GENOMIC DNA]</scope>
    <source>
        <strain evidence="2">JCM 30884</strain>
    </source>
</reference>
<dbReference type="Proteomes" id="UP000464754">
    <property type="component" value="Plasmid pABar1"/>
</dbReference>
<gene>
    <name evidence="1" type="ORF">Aargi30884_pA0020</name>
</gene>
<organism evidence="1 2">
    <name type="scientific">Amedibacterium intestinale</name>
    <dbReference type="NCBI Taxonomy" id="2583452"/>
    <lineage>
        <taxon>Bacteria</taxon>
        <taxon>Bacillati</taxon>
        <taxon>Bacillota</taxon>
        <taxon>Erysipelotrichia</taxon>
        <taxon>Erysipelotrichales</taxon>
        <taxon>Erysipelotrichaceae</taxon>
        <taxon>Amedibacterium</taxon>
    </lineage>
</organism>
<evidence type="ECO:0000313" key="1">
    <source>
        <dbReference type="EMBL" id="BBK24061.1"/>
    </source>
</evidence>
<dbReference type="InterPro" id="IPR046257">
    <property type="entry name" value="DUF6290"/>
</dbReference>
<dbReference type="KEGG" id="aarg:Aargi30884_pA0020"/>
<name>A0A6N4TNC6_9FIRM</name>
<dbReference type="RefSeq" id="WP_163052722.1">
    <property type="nucleotide sequence ID" value="NZ_AP019696.1"/>
</dbReference>
<dbReference type="AlphaFoldDB" id="A0A6N4TNC6"/>
<keyword evidence="2" id="KW-1185">Reference proteome</keyword>
<geneLocation type="plasmid" evidence="2">
    <name>pabar1 dna</name>
</geneLocation>
<proteinExistence type="predicted"/>